<feature type="region of interest" description="Disordered" evidence="1">
    <location>
        <begin position="59"/>
        <end position="88"/>
    </location>
</feature>
<dbReference type="AlphaFoldDB" id="A0A6J7M5F9"/>
<accession>A0A6J7M5F9</accession>
<organism evidence="2">
    <name type="scientific">freshwater metagenome</name>
    <dbReference type="NCBI Taxonomy" id="449393"/>
    <lineage>
        <taxon>unclassified sequences</taxon>
        <taxon>metagenomes</taxon>
        <taxon>ecological metagenomes</taxon>
    </lineage>
</organism>
<proteinExistence type="predicted"/>
<protein>
    <submittedName>
        <fullName evidence="2">Unannotated protein</fullName>
    </submittedName>
</protein>
<name>A0A6J7M5F9_9ZZZZ</name>
<reference evidence="2" key="1">
    <citation type="submission" date="2020-05" db="EMBL/GenBank/DDBJ databases">
        <authorList>
            <person name="Chiriac C."/>
            <person name="Salcher M."/>
            <person name="Ghai R."/>
            <person name="Kavagutti S V."/>
        </authorList>
    </citation>
    <scope>NUCLEOTIDE SEQUENCE</scope>
</reference>
<evidence type="ECO:0000256" key="1">
    <source>
        <dbReference type="SAM" id="MobiDB-lite"/>
    </source>
</evidence>
<feature type="compositionally biased region" description="Basic and acidic residues" evidence="1">
    <location>
        <begin position="61"/>
        <end position="88"/>
    </location>
</feature>
<evidence type="ECO:0000313" key="2">
    <source>
        <dbReference type="EMBL" id="CAB4973719.1"/>
    </source>
</evidence>
<sequence>MGSTQVGKAEVGLAQISLLKVDTAQVLTVQVGVDVLDALAGRAGVDRAGLRSGADAVRLLPGERPRRNNHEAHGCKGDDGCQSHEKAP</sequence>
<dbReference type="EMBL" id="CAFBNE010000234">
    <property type="protein sequence ID" value="CAB4973719.1"/>
    <property type="molecule type" value="Genomic_DNA"/>
</dbReference>
<gene>
    <name evidence="2" type="ORF">UFOPK3772_03568</name>
</gene>